<dbReference type="SUPFAM" id="SSF54427">
    <property type="entry name" value="NTF2-like"/>
    <property type="match status" value="1"/>
</dbReference>
<evidence type="ECO:0000256" key="1">
    <source>
        <dbReference type="ARBA" id="ARBA00009570"/>
    </source>
</evidence>
<dbReference type="GeneID" id="303485544"/>
<keyword evidence="3" id="KW-0223">Dioxygenase</keyword>
<keyword evidence="4" id="KW-1185">Reference proteome</keyword>
<proteinExistence type="inferred from homology"/>
<evidence type="ECO:0000313" key="4">
    <source>
        <dbReference type="Proteomes" id="UP000258016"/>
    </source>
</evidence>
<dbReference type="Gene3D" id="3.10.450.50">
    <property type="match status" value="1"/>
</dbReference>
<protein>
    <submittedName>
        <fullName evidence="3">Aromatic-ring-hydroxylating dioxygenase subunit beta</fullName>
    </submittedName>
</protein>
<keyword evidence="2" id="KW-0560">Oxidoreductase</keyword>
<organism evidence="3 4">
    <name type="scientific">Blastomonas fulva</name>
    <dbReference type="NCBI Taxonomy" id="1550728"/>
    <lineage>
        <taxon>Bacteria</taxon>
        <taxon>Pseudomonadati</taxon>
        <taxon>Pseudomonadota</taxon>
        <taxon>Alphaproteobacteria</taxon>
        <taxon>Sphingomonadales</taxon>
        <taxon>Sphingomonadaceae</taxon>
        <taxon>Blastomonas</taxon>
    </lineage>
</organism>
<comment type="similarity">
    <text evidence="1">Belongs to the bacterial ring-hydroxylating dioxygenase beta subunit family.</text>
</comment>
<name>A0ABM6MBM8_9SPHN</name>
<dbReference type="InterPro" id="IPR000391">
    <property type="entry name" value="Rng_hydr_dOase-bsu"/>
</dbReference>
<dbReference type="PANTHER" id="PTHR41534:SF2">
    <property type="entry name" value="3-PHENYLPROPIONATE_CINNAMIC ACID DIOXYGENASE SUBUNIT BETA"/>
    <property type="match status" value="1"/>
</dbReference>
<dbReference type="GO" id="GO:0051213">
    <property type="term" value="F:dioxygenase activity"/>
    <property type="evidence" value="ECO:0007669"/>
    <property type="project" value="UniProtKB-KW"/>
</dbReference>
<dbReference type="Pfam" id="PF00866">
    <property type="entry name" value="Ring_hydroxyl_B"/>
    <property type="match status" value="1"/>
</dbReference>
<dbReference type="Proteomes" id="UP000258016">
    <property type="component" value="Chromosome"/>
</dbReference>
<dbReference type="EMBL" id="CP020083">
    <property type="protein sequence ID" value="ASR53411.1"/>
    <property type="molecule type" value="Genomic_DNA"/>
</dbReference>
<gene>
    <name evidence="3" type="ORF">B5J99_08180</name>
</gene>
<reference evidence="3 4" key="1">
    <citation type="submission" date="2017-03" db="EMBL/GenBank/DDBJ databases">
        <title>Complete genome sequence of Blastomonas fulva degrading microcsystin LR.</title>
        <authorList>
            <person name="Lee H.-g."/>
            <person name="Jin L."/>
            <person name="oh H.-M."/>
        </authorList>
    </citation>
    <scope>NUCLEOTIDE SEQUENCE [LARGE SCALE GENOMIC DNA]</scope>
    <source>
        <strain evidence="3 4">T2</strain>
    </source>
</reference>
<dbReference type="RefSeq" id="WP_117353414.1">
    <property type="nucleotide sequence ID" value="NZ_CP020083.1"/>
</dbReference>
<sequence length="166" mass="19303">MNAPLSSREAEELLYTEALLLDESRWEEWLELYLPDSVFWVPAWRDETTPTQDPESELSLIYYRGRRNLEDRVWRARSGMSVASTPPSRVVHAITNVLVERADSSEANISSCFTVHLYDRRSDRSHVFFGRYQHALQRVDGAWRIAAKKILLLNDVIPTVVDFYSI</sequence>
<evidence type="ECO:0000256" key="2">
    <source>
        <dbReference type="ARBA" id="ARBA00023002"/>
    </source>
</evidence>
<dbReference type="InterPro" id="IPR032710">
    <property type="entry name" value="NTF2-like_dom_sf"/>
</dbReference>
<dbReference type="PANTHER" id="PTHR41534">
    <property type="entry name" value="BLR3401 PROTEIN"/>
    <property type="match status" value="1"/>
</dbReference>
<dbReference type="CDD" id="cd00667">
    <property type="entry name" value="ring_hydroxylating_dioxygenases_beta"/>
    <property type="match status" value="1"/>
</dbReference>
<accession>A0ABM6MBM8</accession>
<evidence type="ECO:0000313" key="3">
    <source>
        <dbReference type="EMBL" id="ASR53411.1"/>
    </source>
</evidence>